<evidence type="ECO:0000313" key="2">
    <source>
        <dbReference type="EMBL" id="RDW14412.1"/>
    </source>
</evidence>
<keyword evidence="3" id="KW-1185">Reference proteome</keyword>
<dbReference type="CDD" id="cd00093">
    <property type="entry name" value="HTH_XRE"/>
    <property type="match status" value="1"/>
</dbReference>
<organism evidence="2 3">
    <name type="scientific">Paracoccus thiocyanatus</name>
    <dbReference type="NCBI Taxonomy" id="34006"/>
    <lineage>
        <taxon>Bacteria</taxon>
        <taxon>Pseudomonadati</taxon>
        <taxon>Pseudomonadota</taxon>
        <taxon>Alphaproteobacteria</taxon>
        <taxon>Rhodobacterales</taxon>
        <taxon>Paracoccaceae</taxon>
        <taxon>Paracoccus</taxon>
    </lineage>
</organism>
<dbReference type="InterPro" id="IPR001387">
    <property type="entry name" value="Cro/C1-type_HTH"/>
</dbReference>
<dbReference type="EMBL" id="QFCQ01000008">
    <property type="protein sequence ID" value="RDW14412.1"/>
    <property type="molecule type" value="Genomic_DNA"/>
</dbReference>
<reference evidence="2 3" key="1">
    <citation type="submission" date="2018-05" db="EMBL/GenBank/DDBJ databases">
        <title>Whole genome sequencing of Paracoccus thiocyanatus SST.</title>
        <authorList>
            <person name="Ghosh W."/>
            <person name="Rameez M.J."/>
            <person name="Roy C."/>
        </authorList>
    </citation>
    <scope>NUCLEOTIDE SEQUENCE [LARGE SCALE GENOMIC DNA]</scope>
    <source>
        <strain evidence="2 3">SST</strain>
    </source>
</reference>
<evidence type="ECO:0000259" key="1">
    <source>
        <dbReference type="Pfam" id="PF12844"/>
    </source>
</evidence>
<accession>A0A3D8PFJ4</accession>
<gene>
    <name evidence="2" type="ORF">DIE28_02595</name>
</gene>
<protein>
    <recommendedName>
        <fullName evidence="1">HTH cro/C1-type domain-containing protein</fullName>
    </recommendedName>
</protein>
<name>A0A3D8PFJ4_9RHOB</name>
<proteinExistence type="predicted"/>
<sequence length="131" mass="14705">MDDEPVTKALRDIREEAKVGVREMARRLGMSSPSSYAHYEDPNRFKDPYLPMAWAQRFADALEPNGIDRARVIALAGVVNADPSETLDSRVARLSRRRHDMVLSLLADLEAAEAADQERQGKADDVQEKEP</sequence>
<dbReference type="Pfam" id="PF12844">
    <property type="entry name" value="HTH_19"/>
    <property type="match status" value="1"/>
</dbReference>
<dbReference type="AlphaFoldDB" id="A0A3D8PFJ4"/>
<comment type="caution">
    <text evidence="2">The sequence shown here is derived from an EMBL/GenBank/DDBJ whole genome shotgun (WGS) entry which is preliminary data.</text>
</comment>
<dbReference type="Proteomes" id="UP000256679">
    <property type="component" value="Unassembled WGS sequence"/>
</dbReference>
<feature type="domain" description="HTH cro/C1-type" evidence="1">
    <location>
        <begin position="8"/>
        <end position="78"/>
    </location>
</feature>
<evidence type="ECO:0000313" key="3">
    <source>
        <dbReference type="Proteomes" id="UP000256679"/>
    </source>
</evidence>